<evidence type="ECO:0000313" key="2">
    <source>
        <dbReference type="Proteomes" id="UP000800094"/>
    </source>
</evidence>
<evidence type="ECO:0000313" key="1">
    <source>
        <dbReference type="EMBL" id="KAF2254814.1"/>
    </source>
</evidence>
<reference evidence="1" key="1">
    <citation type="journal article" date="2020" name="Stud. Mycol.">
        <title>101 Dothideomycetes genomes: a test case for predicting lifestyles and emergence of pathogens.</title>
        <authorList>
            <person name="Haridas S."/>
            <person name="Albert R."/>
            <person name="Binder M."/>
            <person name="Bloem J."/>
            <person name="Labutti K."/>
            <person name="Salamov A."/>
            <person name="Andreopoulos B."/>
            <person name="Baker S."/>
            <person name="Barry K."/>
            <person name="Bills G."/>
            <person name="Bluhm B."/>
            <person name="Cannon C."/>
            <person name="Castanera R."/>
            <person name="Culley D."/>
            <person name="Daum C."/>
            <person name="Ezra D."/>
            <person name="Gonzalez J."/>
            <person name="Henrissat B."/>
            <person name="Kuo A."/>
            <person name="Liang C."/>
            <person name="Lipzen A."/>
            <person name="Lutzoni F."/>
            <person name="Magnuson J."/>
            <person name="Mondo S."/>
            <person name="Nolan M."/>
            <person name="Ohm R."/>
            <person name="Pangilinan J."/>
            <person name="Park H.-J."/>
            <person name="Ramirez L."/>
            <person name="Alfaro M."/>
            <person name="Sun H."/>
            <person name="Tritt A."/>
            <person name="Yoshinaga Y."/>
            <person name="Zwiers L.-H."/>
            <person name="Turgeon B."/>
            <person name="Goodwin S."/>
            <person name="Spatafora J."/>
            <person name="Crous P."/>
            <person name="Grigoriev I."/>
        </authorList>
    </citation>
    <scope>NUCLEOTIDE SEQUENCE</scope>
    <source>
        <strain evidence="1">CBS 122368</strain>
    </source>
</reference>
<dbReference type="EMBL" id="ML987190">
    <property type="protein sequence ID" value="KAF2254814.1"/>
    <property type="molecule type" value="Genomic_DNA"/>
</dbReference>
<dbReference type="Proteomes" id="UP000800094">
    <property type="component" value="Unassembled WGS sequence"/>
</dbReference>
<dbReference type="RefSeq" id="XP_033689818.1">
    <property type="nucleotide sequence ID" value="XM_033827888.1"/>
</dbReference>
<keyword evidence="2" id="KW-1185">Reference proteome</keyword>
<sequence>MFSQSTLLHILPRAHAILECIPHPILAYPPSPLHLRHLLLISVRLQFSYPFLSLFCERRPNNALYAFLKHRLLLV</sequence>
<organism evidence="1 2">
    <name type="scientific">Trematosphaeria pertusa</name>
    <dbReference type="NCBI Taxonomy" id="390896"/>
    <lineage>
        <taxon>Eukaryota</taxon>
        <taxon>Fungi</taxon>
        <taxon>Dikarya</taxon>
        <taxon>Ascomycota</taxon>
        <taxon>Pezizomycotina</taxon>
        <taxon>Dothideomycetes</taxon>
        <taxon>Pleosporomycetidae</taxon>
        <taxon>Pleosporales</taxon>
        <taxon>Massarineae</taxon>
        <taxon>Trematosphaeriaceae</taxon>
        <taxon>Trematosphaeria</taxon>
    </lineage>
</organism>
<name>A0A6A6IWP8_9PLEO</name>
<proteinExistence type="predicted"/>
<dbReference type="GeneID" id="54581218"/>
<protein>
    <submittedName>
        <fullName evidence="1">Uncharacterized protein</fullName>
    </submittedName>
</protein>
<gene>
    <name evidence="1" type="ORF">BU26DRAFT_514656</name>
</gene>
<accession>A0A6A6IWP8</accession>
<dbReference type="AlphaFoldDB" id="A0A6A6IWP8"/>